<keyword evidence="2" id="KW-0378">Hydrolase</keyword>
<dbReference type="GO" id="GO:0004553">
    <property type="term" value="F:hydrolase activity, hydrolyzing O-glycosyl compounds"/>
    <property type="evidence" value="ECO:0007669"/>
    <property type="project" value="InterPro"/>
</dbReference>
<dbReference type="GO" id="GO:0005975">
    <property type="term" value="P:carbohydrate metabolic process"/>
    <property type="evidence" value="ECO:0007669"/>
    <property type="project" value="InterPro"/>
</dbReference>
<dbReference type="Gene3D" id="3.40.50.1700">
    <property type="entry name" value="Glycoside hydrolase family 3 C-terminal domain"/>
    <property type="match status" value="1"/>
</dbReference>
<dbReference type="GO" id="GO:0009254">
    <property type="term" value="P:peptidoglycan turnover"/>
    <property type="evidence" value="ECO:0007669"/>
    <property type="project" value="TreeGrafter"/>
</dbReference>
<dbReference type="AlphaFoldDB" id="W9IBC7"/>
<accession>W9IBC7</accession>
<dbReference type="Pfam" id="PF00933">
    <property type="entry name" value="Glyco_hydro_3"/>
    <property type="match status" value="1"/>
</dbReference>
<evidence type="ECO:0000256" key="2">
    <source>
        <dbReference type="ARBA" id="ARBA00022801"/>
    </source>
</evidence>
<dbReference type="InterPro" id="IPR050226">
    <property type="entry name" value="NagZ_Beta-hexosaminidase"/>
</dbReference>
<evidence type="ECO:0000256" key="4">
    <source>
        <dbReference type="ARBA" id="ARBA00023295"/>
    </source>
</evidence>
<dbReference type="HOGENOM" id="CLU_008392_3_0_1"/>
<dbReference type="InterPro" id="IPR017853">
    <property type="entry name" value="GH"/>
</dbReference>
<dbReference type="Proteomes" id="UP000030753">
    <property type="component" value="Unassembled WGS sequence"/>
</dbReference>
<dbReference type="InterPro" id="IPR036881">
    <property type="entry name" value="Glyco_hydro_3_C_sf"/>
</dbReference>
<evidence type="ECO:0000313" key="7">
    <source>
        <dbReference type="Proteomes" id="UP000030753"/>
    </source>
</evidence>
<feature type="domain" description="Glycoside hydrolase family 3 N-terminal" evidence="5">
    <location>
        <begin position="25"/>
        <end position="347"/>
    </location>
</feature>
<sequence length="593" mass="63185">MSGNMNGTNGANASALSGDLYRAAGQLLFVGWNGSEVTPHMRRLIEEYHVGAIVLTAGNLISAQHTINLIHELQVIAYHAKHSEPLLIAIDQEGGSANSLVDDELICRFPSAMGIAATGSLDLAHQTSKATAESAKACGINLIVGPVLDTLLDPEPQTLGVRSVGDDYQEVSNFTIAAMNGINDAGIAPCGKHFPTCGTLDVFGSRSDVPVITQSLDELKSAALVPFRNAIATGRLESVLVSGCGISSSSMDIPHAFLSSRVVDGFLRHDLGFDGVVISECLETRPLIEDVGVRNGVVMALRAGCNLVMLCQSPDAQLEAIQGLALGISNGVITMSRLNESMSRIRRMKSKCTSWQAALNPPGIPALIARKPEYSALSTHAYEQSISIFRDRDALIPISKSMQPGEELLLLTPLLMPQSALTVSQAKAPSNKYTKTMDQNGACGGVANRIIEMANEDVFGELGRSLARMRSAKLLHTSYTANGVQPVHEKLIDRASTIIVVTANASQNLYQTTFAKDIQEMCQMLSVQGHRKSIIVVAVSSPYDFPFDTSIGTYVCTFDFTGNAMRALARVLCGACVSHGSLPGSLRKRGGET</sequence>
<evidence type="ECO:0000256" key="3">
    <source>
        <dbReference type="ARBA" id="ARBA00023180"/>
    </source>
</evidence>
<organism evidence="6 7">
    <name type="scientific">Fusarium oxysporum NRRL 32931</name>
    <dbReference type="NCBI Taxonomy" id="660029"/>
    <lineage>
        <taxon>Eukaryota</taxon>
        <taxon>Fungi</taxon>
        <taxon>Dikarya</taxon>
        <taxon>Ascomycota</taxon>
        <taxon>Pezizomycotina</taxon>
        <taxon>Sordariomycetes</taxon>
        <taxon>Hypocreomycetidae</taxon>
        <taxon>Hypocreales</taxon>
        <taxon>Nectriaceae</taxon>
        <taxon>Fusarium</taxon>
        <taxon>Fusarium oxysporum species complex</taxon>
    </lineage>
</organism>
<dbReference type="SUPFAM" id="SSF51445">
    <property type="entry name" value="(Trans)glycosidases"/>
    <property type="match status" value="1"/>
</dbReference>
<evidence type="ECO:0000313" key="6">
    <source>
        <dbReference type="EMBL" id="EWY89811.1"/>
    </source>
</evidence>
<dbReference type="PANTHER" id="PTHR30480">
    <property type="entry name" value="BETA-HEXOSAMINIDASE-RELATED"/>
    <property type="match status" value="1"/>
</dbReference>
<dbReference type="InterPro" id="IPR036962">
    <property type="entry name" value="Glyco_hydro_3_N_sf"/>
</dbReference>
<dbReference type="EMBL" id="JH717843">
    <property type="protein sequence ID" value="EWY89811.1"/>
    <property type="molecule type" value="Genomic_DNA"/>
</dbReference>
<proteinExistence type="inferred from homology"/>
<protein>
    <submittedName>
        <fullName evidence="6">Beta-N-acetylhexosaminidase</fullName>
    </submittedName>
</protein>
<reference evidence="6 7" key="1">
    <citation type="submission" date="2011-06" db="EMBL/GenBank/DDBJ databases">
        <title>The Genome Sequence of Fusarium oxysporum FOSC 3-a.</title>
        <authorList>
            <consortium name="The Broad Institute Genome Sequencing Platform"/>
            <person name="Ma L.-J."/>
            <person name="Gale L.R."/>
            <person name="Schwartz D.C."/>
            <person name="Zhou S."/>
            <person name="Corby-Kistler H."/>
            <person name="Young S.K."/>
            <person name="Zeng Q."/>
            <person name="Gargeya S."/>
            <person name="Fitzgerald M."/>
            <person name="Haas B."/>
            <person name="Abouelleil A."/>
            <person name="Alvarado L."/>
            <person name="Arachchi H.M."/>
            <person name="Berlin A."/>
            <person name="Brown A."/>
            <person name="Chapman S.B."/>
            <person name="Chen Z."/>
            <person name="Dunbar C."/>
            <person name="Freedman E."/>
            <person name="Gearin G."/>
            <person name="Gellesch M."/>
            <person name="Goldberg J."/>
            <person name="Griggs A."/>
            <person name="Gujja S."/>
            <person name="Heiman D."/>
            <person name="Howarth C."/>
            <person name="Larson L."/>
            <person name="Lui A."/>
            <person name="MacDonald P.J.P."/>
            <person name="Mehta T."/>
            <person name="Montmayeur A."/>
            <person name="Murphy C."/>
            <person name="Neiman D."/>
            <person name="Pearson M."/>
            <person name="Priest M."/>
            <person name="Roberts A."/>
            <person name="Saif S."/>
            <person name="Shea T."/>
            <person name="Shenoy N."/>
            <person name="Sisk P."/>
            <person name="Stolte C."/>
            <person name="Sykes S."/>
            <person name="Wortman J."/>
            <person name="Nusbaum C."/>
            <person name="Birren B."/>
        </authorList>
    </citation>
    <scope>NUCLEOTIDE SEQUENCE [LARGE SCALE GENOMIC DNA]</scope>
    <source>
        <strain evidence="7">FOSC 3-a</strain>
    </source>
</reference>
<evidence type="ECO:0000256" key="1">
    <source>
        <dbReference type="ARBA" id="ARBA00005336"/>
    </source>
</evidence>
<gene>
    <name evidence="6" type="ORF">FOYG_07466</name>
</gene>
<dbReference type="PANTHER" id="PTHR30480:SF8">
    <property type="entry name" value="PUTATIVE (AFU_ORTHOLOGUE AFUA_8G04060)-RELATED"/>
    <property type="match status" value="1"/>
</dbReference>
<dbReference type="InterPro" id="IPR001764">
    <property type="entry name" value="Glyco_hydro_3_N"/>
</dbReference>
<name>W9IBC7_FUSOX</name>
<keyword evidence="3" id="KW-0325">Glycoprotein</keyword>
<evidence type="ECO:0000259" key="5">
    <source>
        <dbReference type="Pfam" id="PF00933"/>
    </source>
</evidence>
<keyword evidence="4" id="KW-0326">Glycosidase</keyword>
<dbReference type="Gene3D" id="3.20.20.300">
    <property type="entry name" value="Glycoside hydrolase, family 3, N-terminal domain"/>
    <property type="match status" value="1"/>
</dbReference>
<comment type="similarity">
    <text evidence="1">Belongs to the glycosyl hydrolase 3 family.</text>
</comment>